<evidence type="ECO:0000259" key="6">
    <source>
        <dbReference type="Pfam" id="PF00884"/>
    </source>
</evidence>
<dbReference type="SUPFAM" id="SSF53649">
    <property type="entry name" value="Alkaline phosphatase-like"/>
    <property type="match status" value="1"/>
</dbReference>
<comment type="similarity">
    <text evidence="2">Belongs to the sulfatase family.</text>
</comment>
<keyword evidence="3" id="KW-0479">Metal-binding</keyword>
<gene>
    <name evidence="7" type="ORF">HPB48_000994</name>
</gene>
<dbReference type="InterPro" id="IPR047115">
    <property type="entry name" value="ARSB"/>
</dbReference>
<keyword evidence="8" id="KW-1185">Reference proteome</keyword>
<dbReference type="Pfam" id="PF00884">
    <property type="entry name" value="Sulfatase"/>
    <property type="match status" value="1"/>
</dbReference>
<dbReference type="AlphaFoldDB" id="A0A9J6GNA7"/>
<evidence type="ECO:0000256" key="4">
    <source>
        <dbReference type="ARBA" id="ARBA00022837"/>
    </source>
</evidence>
<dbReference type="InterPro" id="IPR000917">
    <property type="entry name" value="Sulfatase_N"/>
</dbReference>
<evidence type="ECO:0000313" key="7">
    <source>
        <dbReference type="EMBL" id="KAH9379910.1"/>
    </source>
</evidence>
<dbReference type="GO" id="GO:0046872">
    <property type="term" value="F:metal ion binding"/>
    <property type="evidence" value="ECO:0007669"/>
    <property type="project" value="UniProtKB-KW"/>
</dbReference>
<dbReference type="GO" id="GO:0008484">
    <property type="term" value="F:sulfuric ester hydrolase activity"/>
    <property type="evidence" value="ECO:0007669"/>
    <property type="project" value="InterPro"/>
</dbReference>
<dbReference type="OrthoDB" id="103349at2759"/>
<feature type="domain" description="Sulfatase N-terminal" evidence="6">
    <location>
        <begin position="3"/>
        <end position="94"/>
    </location>
</feature>
<proteinExistence type="inferred from homology"/>
<dbReference type="InterPro" id="IPR017850">
    <property type="entry name" value="Alkaline_phosphatase_core_sf"/>
</dbReference>
<dbReference type="Proteomes" id="UP000821853">
    <property type="component" value="Chromosome 8"/>
</dbReference>
<reference evidence="7 8" key="1">
    <citation type="journal article" date="2020" name="Cell">
        <title>Large-Scale Comparative Analyses of Tick Genomes Elucidate Their Genetic Diversity and Vector Capacities.</title>
        <authorList>
            <consortium name="Tick Genome and Microbiome Consortium (TIGMIC)"/>
            <person name="Jia N."/>
            <person name="Wang J."/>
            <person name="Shi W."/>
            <person name="Du L."/>
            <person name="Sun Y."/>
            <person name="Zhan W."/>
            <person name="Jiang J.F."/>
            <person name="Wang Q."/>
            <person name="Zhang B."/>
            <person name="Ji P."/>
            <person name="Bell-Sakyi L."/>
            <person name="Cui X.M."/>
            <person name="Yuan T.T."/>
            <person name="Jiang B.G."/>
            <person name="Yang W.F."/>
            <person name="Lam T.T."/>
            <person name="Chang Q.C."/>
            <person name="Ding S.J."/>
            <person name="Wang X.J."/>
            <person name="Zhu J.G."/>
            <person name="Ruan X.D."/>
            <person name="Zhao L."/>
            <person name="Wei J.T."/>
            <person name="Ye R.Z."/>
            <person name="Que T.C."/>
            <person name="Du C.H."/>
            <person name="Zhou Y.H."/>
            <person name="Cheng J.X."/>
            <person name="Dai P.F."/>
            <person name="Guo W.B."/>
            <person name="Han X.H."/>
            <person name="Huang E.J."/>
            <person name="Li L.F."/>
            <person name="Wei W."/>
            <person name="Gao Y.C."/>
            <person name="Liu J.Z."/>
            <person name="Shao H.Z."/>
            <person name="Wang X."/>
            <person name="Wang C.C."/>
            <person name="Yang T.C."/>
            <person name="Huo Q.B."/>
            <person name="Li W."/>
            <person name="Chen H.Y."/>
            <person name="Chen S.E."/>
            <person name="Zhou L.G."/>
            <person name="Ni X.B."/>
            <person name="Tian J.H."/>
            <person name="Sheng Y."/>
            <person name="Liu T."/>
            <person name="Pan Y.S."/>
            <person name="Xia L.Y."/>
            <person name="Li J."/>
            <person name="Zhao F."/>
            <person name="Cao W.C."/>
        </authorList>
    </citation>
    <scope>NUCLEOTIDE SEQUENCE [LARGE SCALE GENOMIC DNA]</scope>
    <source>
        <strain evidence="7">HaeL-2018</strain>
    </source>
</reference>
<protein>
    <recommendedName>
        <fullName evidence="6">Sulfatase N-terminal domain-containing protein</fullName>
    </recommendedName>
</protein>
<evidence type="ECO:0000256" key="5">
    <source>
        <dbReference type="ARBA" id="ARBA00023180"/>
    </source>
</evidence>
<evidence type="ECO:0000256" key="2">
    <source>
        <dbReference type="ARBA" id="ARBA00008779"/>
    </source>
</evidence>
<dbReference type="EMBL" id="JABSTR010000010">
    <property type="protein sequence ID" value="KAH9379910.1"/>
    <property type="molecule type" value="Genomic_DNA"/>
</dbReference>
<dbReference type="PANTHER" id="PTHR10342:SF273">
    <property type="entry name" value="RE14504P"/>
    <property type="match status" value="1"/>
</dbReference>
<organism evidence="7 8">
    <name type="scientific">Haemaphysalis longicornis</name>
    <name type="common">Bush tick</name>
    <dbReference type="NCBI Taxonomy" id="44386"/>
    <lineage>
        <taxon>Eukaryota</taxon>
        <taxon>Metazoa</taxon>
        <taxon>Ecdysozoa</taxon>
        <taxon>Arthropoda</taxon>
        <taxon>Chelicerata</taxon>
        <taxon>Arachnida</taxon>
        <taxon>Acari</taxon>
        <taxon>Parasitiformes</taxon>
        <taxon>Ixodida</taxon>
        <taxon>Ixodoidea</taxon>
        <taxon>Ixodidae</taxon>
        <taxon>Haemaphysalinae</taxon>
        <taxon>Haemaphysalis</taxon>
    </lineage>
</organism>
<evidence type="ECO:0000313" key="8">
    <source>
        <dbReference type="Proteomes" id="UP000821853"/>
    </source>
</evidence>
<accession>A0A9J6GNA7</accession>
<name>A0A9J6GNA7_HAELO</name>
<sequence>MVDAIDESIGSLMEALEAASMLEDTVLVFSSDNGASLRSRGGNWPLRGIKSTVWEGSVRVPAFVWSPRLVKSQRVSQQLMHISDWLPTLFSLAGERAVQHRFWVEQY</sequence>
<keyword evidence="5" id="KW-0325">Glycoprotein</keyword>
<evidence type="ECO:0000256" key="3">
    <source>
        <dbReference type="ARBA" id="ARBA00022723"/>
    </source>
</evidence>
<comment type="caution">
    <text evidence="7">The sequence shown here is derived from an EMBL/GenBank/DDBJ whole genome shotgun (WGS) entry which is preliminary data.</text>
</comment>
<dbReference type="PANTHER" id="PTHR10342">
    <property type="entry name" value="ARYLSULFATASE"/>
    <property type="match status" value="1"/>
</dbReference>
<comment type="cofactor">
    <cofactor evidence="1">
        <name>Ca(2+)</name>
        <dbReference type="ChEBI" id="CHEBI:29108"/>
    </cofactor>
</comment>
<evidence type="ECO:0000256" key="1">
    <source>
        <dbReference type="ARBA" id="ARBA00001913"/>
    </source>
</evidence>
<dbReference type="VEuPathDB" id="VectorBase:HLOH_063016"/>
<keyword evidence="4" id="KW-0106">Calcium</keyword>
<dbReference type="Gene3D" id="3.40.720.10">
    <property type="entry name" value="Alkaline Phosphatase, subunit A"/>
    <property type="match status" value="1"/>
</dbReference>